<feature type="transmembrane region" description="Helical" evidence="1">
    <location>
        <begin position="71"/>
        <end position="90"/>
    </location>
</feature>
<keyword evidence="1" id="KW-0472">Membrane</keyword>
<reference evidence="2 3" key="1">
    <citation type="submission" date="2021-01" db="EMBL/GenBank/DDBJ databases">
        <title>Genomic Encyclopedia of Type Strains, Phase IV (KMG-IV): sequencing the most valuable type-strain genomes for metagenomic binning, comparative biology and taxonomic classification.</title>
        <authorList>
            <person name="Goeker M."/>
        </authorList>
    </citation>
    <scope>NUCLEOTIDE SEQUENCE [LARGE SCALE GENOMIC DNA]</scope>
    <source>
        <strain evidence="2 3">DSM 25879</strain>
    </source>
</reference>
<sequence length="103" mass="11920">MTIIFGAVLGLLYLILIDRLLAVSERFMDKKGVVDNCLRMFPISVFAFLSCMLLAYFVPEVIRDYTRVFKVFALFGGIAIIFLIVMYLIVRPITPKFYNRILK</sequence>
<protein>
    <submittedName>
        <fullName evidence="2">Uncharacterized protein</fullName>
    </submittedName>
</protein>
<name>A0ABS2NYM6_9BACI</name>
<keyword evidence="1" id="KW-1133">Transmembrane helix</keyword>
<comment type="caution">
    <text evidence="2">The sequence shown here is derived from an EMBL/GenBank/DDBJ whole genome shotgun (WGS) entry which is preliminary data.</text>
</comment>
<dbReference type="EMBL" id="JAFBED010000003">
    <property type="protein sequence ID" value="MBM7619784.1"/>
    <property type="molecule type" value="Genomic_DNA"/>
</dbReference>
<keyword evidence="1" id="KW-0812">Transmembrane</keyword>
<gene>
    <name evidence="2" type="ORF">JOC95_001636</name>
</gene>
<feature type="transmembrane region" description="Helical" evidence="1">
    <location>
        <begin position="38"/>
        <end position="59"/>
    </location>
</feature>
<evidence type="ECO:0000313" key="3">
    <source>
        <dbReference type="Proteomes" id="UP000737402"/>
    </source>
</evidence>
<keyword evidence="3" id="KW-1185">Reference proteome</keyword>
<evidence type="ECO:0000313" key="2">
    <source>
        <dbReference type="EMBL" id="MBM7619784.1"/>
    </source>
</evidence>
<organism evidence="2 3">
    <name type="scientific">Sutcliffiella tianshenii</name>
    <dbReference type="NCBI Taxonomy" id="1463404"/>
    <lineage>
        <taxon>Bacteria</taxon>
        <taxon>Bacillati</taxon>
        <taxon>Bacillota</taxon>
        <taxon>Bacilli</taxon>
        <taxon>Bacillales</taxon>
        <taxon>Bacillaceae</taxon>
        <taxon>Sutcliffiella</taxon>
    </lineage>
</organism>
<dbReference type="Proteomes" id="UP000737402">
    <property type="component" value="Unassembled WGS sequence"/>
</dbReference>
<accession>A0ABS2NYM6</accession>
<evidence type="ECO:0000256" key="1">
    <source>
        <dbReference type="SAM" id="Phobius"/>
    </source>
</evidence>
<proteinExistence type="predicted"/>